<feature type="transmembrane region" description="Helical" evidence="1">
    <location>
        <begin position="93"/>
        <end position="115"/>
    </location>
</feature>
<feature type="transmembrane region" description="Helical" evidence="1">
    <location>
        <begin position="287"/>
        <end position="307"/>
    </location>
</feature>
<feature type="transmembrane region" description="Helical" evidence="1">
    <location>
        <begin position="328"/>
        <end position="350"/>
    </location>
</feature>
<dbReference type="RefSeq" id="WP_394396739.1">
    <property type="nucleotide sequence ID" value="NZ_JBIGHW010000003.1"/>
</dbReference>
<evidence type="ECO:0008006" key="4">
    <source>
        <dbReference type="Google" id="ProtNLM"/>
    </source>
</evidence>
<reference evidence="2 3" key="1">
    <citation type="submission" date="2024-08" db="EMBL/GenBank/DDBJ databases">
        <authorList>
            <person name="Lu H."/>
        </authorList>
    </citation>
    <scope>NUCLEOTIDE SEQUENCE [LARGE SCALE GENOMIC DNA]</scope>
    <source>
        <strain evidence="2 3">LKC17W</strain>
    </source>
</reference>
<keyword evidence="3" id="KW-1185">Reference proteome</keyword>
<sequence>MAASFTMPRGPFFDDGPTIMGLLAPGLTSLLALGTALMASSVSQTVLSAFIGLQAAMLALAASMSASAAALWTANWQGRVAPSRAVAQVRQRLWWQLLVSAGFGVCGPLALAFHAEVSTSYSLARMPQALLAVLALLLAAQALGGWCGLAWRGRAGRWVLLSWIVLVLALSWQRALREWLLAWPALSMLTLLLLSLGWRVLRQRLVQHRQRWAGVPATGAATAAFQPAQVWQSLPFDGEEAEGQGGRFSEMPAWRRSVLAPLLALACTAWRHQVWETPVQGVGLATYAGWMALLTGLAACALVHPAAHWRRQLAPGGITPPQWARRMVLRSVAGGVLALTVLVAVAAFSTPVQGRWAVLGTGATVLGDLCVAFTLAAWVRARRNDLVGLLLAVALMFGAVFLLTAAAAAIGLPLVRGAGWLAVELALAAVLGVASVRRWAARKGI</sequence>
<dbReference type="Proteomes" id="UP001606301">
    <property type="component" value="Unassembled WGS sequence"/>
</dbReference>
<feature type="transmembrane region" description="Helical" evidence="1">
    <location>
        <begin position="418"/>
        <end position="436"/>
    </location>
</feature>
<keyword evidence="1" id="KW-0472">Membrane</keyword>
<feature type="transmembrane region" description="Helical" evidence="1">
    <location>
        <begin position="181"/>
        <end position="201"/>
    </location>
</feature>
<keyword evidence="1" id="KW-0812">Transmembrane</keyword>
<feature type="transmembrane region" description="Helical" evidence="1">
    <location>
        <begin position="386"/>
        <end position="412"/>
    </location>
</feature>
<organism evidence="2 3">
    <name type="scientific">Pelomonas margarita</name>
    <dbReference type="NCBI Taxonomy" id="3299031"/>
    <lineage>
        <taxon>Bacteria</taxon>
        <taxon>Pseudomonadati</taxon>
        <taxon>Pseudomonadota</taxon>
        <taxon>Betaproteobacteria</taxon>
        <taxon>Burkholderiales</taxon>
        <taxon>Sphaerotilaceae</taxon>
        <taxon>Roseateles</taxon>
    </lineage>
</organism>
<dbReference type="EMBL" id="JBIGHW010000003">
    <property type="protein sequence ID" value="MFG6440610.1"/>
    <property type="molecule type" value="Genomic_DNA"/>
</dbReference>
<evidence type="ECO:0000313" key="3">
    <source>
        <dbReference type="Proteomes" id="UP001606301"/>
    </source>
</evidence>
<accession>A0ABW7FFY0</accession>
<feature type="transmembrane region" description="Helical" evidence="1">
    <location>
        <begin position="48"/>
        <end position="72"/>
    </location>
</feature>
<feature type="transmembrane region" description="Helical" evidence="1">
    <location>
        <begin position="158"/>
        <end position="175"/>
    </location>
</feature>
<evidence type="ECO:0000256" key="1">
    <source>
        <dbReference type="SAM" id="Phobius"/>
    </source>
</evidence>
<evidence type="ECO:0000313" key="2">
    <source>
        <dbReference type="EMBL" id="MFG6440610.1"/>
    </source>
</evidence>
<protein>
    <recommendedName>
        <fullName evidence="4">ABC transporter permease</fullName>
    </recommendedName>
</protein>
<keyword evidence="1" id="KW-1133">Transmembrane helix</keyword>
<feature type="transmembrane region" description="Helical" evidence="1">
    <location>
        <begin position="356"/>
        <end position="379"/>
    </location>
</feature>
<feature type="transmembrane region" description="Helical" evidence="1">
    <location>
        <begin position="127"/>
        <end position="151"/>
    </location>
</feature>
<gene>
    <name evidence="2" type="ORF">ACG0Z3_07945</name>
</gene>
<comment type="caution">
    <text evidence="2">The sequence shown here is derived from an EMBL/GenBank/DDBJ whole genome shotgun (WGS) entry which is preliminary data.</text>
</comment>
<proteinExistence type="predicted"/>
<name>A0ABW7FFY0_9BURK</name>
<feature type="transmembrane region" description="Helical" evidence="1">
    <location>
        <begin position="257"/>
        <end position="275"/>
    </location>
</feature>